<feature type="compositionally biased region" description="Basic and acidic residues" evidence="6">
    <location>
        <begin position="241"/>
        <end position="255"/>
    </location>
</feature>
<feature type="region of interest" description="Disordered" evidence="6">
    <location>
        <begin position="207"/>
        <end position="424"/>
    </location>
</feature>
<evidence type="ECO:0000313" key="10">
    <source>
        <dbReference type="Proteomes" id="UP000448867"/>
    </source>
</evidence>
<keyword evidence="5 7" id="KW-0472">Membrane</keyword>
<evidence type="ECO:0000256" key="6">
    <source>
        <dbReference type="SAM" id="MobiDB-lite"/>
    </source>
</evidence>
<evidence type="ECO:0000256" key="5">
    <source>
        <dbReference type="ARBA" id="ARBA00023136"/>
    </source>
</evidence>
<evidence type="ECO:0000313" key="9">
    <source>
        <dbReference type="EMBL" id="MRX73284.1"/>
    </source>
</evidence>
<evidence type="ECO:0000259" key="8">
    <source>
        <dbReference type="PROSITE" id="PS51849"/>
    </source>
</evidence>
<dbReference type="Pfam" id="PF23750">
    <property type="entry name" value="RsgI_M"/>
    <property type="match status" value="1"/>
</dbReference>
<dbReference type="GO" id="GO:0005886">
    <property type="term" value="C:plasma membrane"/>
    <property type="evidence" value="ECO:0007669"/>
    <property type="project" value="UniProtKB-SubCell"/>
</dbReference>
<dbReference type="Proteomes" id="UP000448867">
    <property type="component" value="Unassembled WGS sequence"/>
</dbReference>
<evidence type="ECO:0000256" key="4">
    <source>
        <dbReference type="ARBA" id="ARBA00022989"/>
    </source>
</evidence>
<feature type="compositionally biased region" description="Basic and acidic residues" evidence="6">
    <location>
        <begin position="336"/>
        <end position="424"/>
    </location>
</feature>
<organism evidence="9 10">
    <name type="scientific">Metabacillus lacus</name>
    <dbReference type="NCBI Taxonomy" id="1983721"/>
    <lineage>
        <taxon>Bacteria</taxon>
        <taxon>Bacillati</taxon>
        <taxon>Bacillota</taxon>
        <taxon>Bacilli</taxon>
        <taxon>Bacillales</taxon>
        <taxon>Bacillaceae</taxon>
        <taxon>Metabacillus</taxon>
    </lineage>
</organism>
<evidence type="ECO:0000256" key="2">
    <source>
        <dbReference type="ARBA" id="ARBA00022475"/>
    </source>
</evidence>
<protein>
    <submittedName>
        <fullName evidence="9">Anti-sigma factor domain-containing protein</fullName>
    </submittedName>
</protein>
<gene>
    <name evidence="9" type="ORF">GJU40_14140</name>
</gene>
<dbReference type="AlphaFoldDB" id="A0A7X2J100"/>
<dbReference type="RefSeq" id="WP_154308750.1">
    <property type="nucleotide sequence ID" value="NZ_WKKI01000031.1"/>
</dbReference>
<comment type="caution">
    <text evidence="9">The sequence shown here is derived from an EMBL/GenBank/DDBJ whole genome shotgun (WGS) entry which is preliminary data.</text>
</comment>
<dbReference type="InterPro" id="IPR024449">
    <property type="entry name" value="Anti-sigma_RsgI_N"/>
</dbReference>
<keyword evidence="4 7" id="KW-1133">Transmembrane helix</keyword>
<dbReference type="EMBL" id="WKKI01000031">
    <property type="protein sequence ID" value="MRX73284.1"/>
    <property type="molecule type" value="Genomic_DNA"/>
</dbReference>
<dbReference type="OrthoDB" id="9800626at2"/>
<proteinExistence type="predicted"/>
<feature type="compositionally biased region" description="Low complexity" evidence="6">
    <location>
        <begin position="296"/>
        <end position="315"/>
    </location>
</feature>
<feature type="compositionally biased region" description="Polar residues" evidence="6">
    <location>
        <begin position="264"/>
        <end position="277"/>
    </location>
</feature>
<sequence>MNKGVVVELKGQEATMLTPDGQFLKARLDRASQIGEEITFFPIQEPENSASKRNFLLYIRPLRTGLVTAVAALLLFFIISPFLNSDEVSAYLTLDINPSFELALDSNLEVVDIQPLNNDGEKLLGIIPDWKKKTFHEVVTTIIEKSESSGYLRKNQDVLLTTVLSEDSSGAVRDLMKKQLTGLKAAIKEKDVDLEELQADMKVRDQAQEKGMSTGKFLKLQKPQTKPEKSSLKNSHVPADSQEKEPPLLPKRTETVKTAVQVPKEQQNTKQKLNNETIPKLEKTKERLQEKKNDSSNKPASAPAAPAAKPAHSNNQNGGANAPKGEQAEPKNVPPKGEKKNNPPGLAKKEEQKNKKEEHKNKKEEHKVQKEEKKDQKGNQKAQKEEKRAHKQEEKASKKEENHGKKENKGKSDQKEDKKHSKKE</sequence>
<keyword evidence="3 7" id="KW-0812">Transmembrane</keyword>
<feature type="domain" description="RsgI N-terminal anti-sigma" evidence="8">
    <location>
        <begin position="2"/>
        <end position="49"/>
    </location>
</feature>
<name>A0A7X2J100_9BACI</name>
<feature type="transmembrane region" description="Helical" evidence="7">
    <location>
        <begin position="62"/>
        <end position="83"/>
    </location>
</feature>
<accession>A0A7X2J100</accession>
<reference evidence="9 10" key="1">
    <citation type="submission" date="2019-11" db="EMBL/GenBank/DDBJ databases">
        <title>Bacillus lacus genome.</title>
        <authorList>
            <person name="Allen C.J."/>
            <person name="Newman J.D."/>
        </authorList>
    </citation>
    <scope>NUCLEOTIDE SEQUENCE [LARGE SCALE GENOMIC DNA]</scope>
    <source>
        <strain evidence="9 10">KCTC 33946</strain>
    </source>
</reference>
<comment type="subcellular location">
    <subcellularLocation>
        <location evidence="1">Cell membrane</location>
        <topology evidence="1">Single-pass membrane protein</topology>
    </subcellularLocation>
</comment>
<feature type="compositionally biased region" description="Basic and acidic residues" evidence="6">
    <location>
        <begin position="279"/>
        <end position="295"/>
    </location>
</feature>
<evidence type="ECO:0000256" key="1">
    <source>
        <dbReference type="ARBA" id="ARBA00004162"/>
    </source>
</evidence>
<evidence type="ECO:0000256" key="7">
    <source>
        <dbReference type="SAM" id="Phobius"/>
    </source>
</evidence>
<dbReference type="PROSITE" id="PS51849">
    <property type="entry name" value="RSGI_N"/>
    <property type="match status" value="1"/>
</dbReference>
<dbReference type="InterPro" id="IPR055431">
    <property type="entry name" value="RsgI_M"/>
</dbReference>
<dbReference type="Pfam" id="PF12791">
    <property type="entry name" value="RsgI_N"/>
    <property type="match status" value="1"/>
</dbReference>
<evidence type="ECO:0000256" key="3">
    <source>
        <dbReference type="ARBA" id="ARBA00022692"/>
    </source>
</evidence>
<keyword evidence="2" id="KW-1003">Cell membrane</keyword>
<keyword evidence="10" id="KW-1185">Reference proteome</keyword>